<evidence type="ECO:0000256" key="6">
    <source>
        <dbReference type="SAM" id="Phobius"/>
    </source>
</evidence>
<dbReference type="GO" id="GO:0032259">
    <property type="term" value="P:methylation"/>
    <property type="evidence" value="ECO:0007669"/>
    <property type="project" value="UniProtKB-KW"/>
</dbReference>
<dbReference type="InterPro" id="IPR002052">
    <property type="entry name" value="DNA_methylase_N6_adenine_CS"/>
</dbReference>
<dbReference type="SUPFAM" id="SSF53335">
    <property type="entry name" value="S-adenosyl-L-methionine-dependent methyltransferases"/>
    <property type="match status" value="1"/>
</dbReference>
<keyword evidence="6" id="KW-1133">Transmembrane helix</keyword>
<dbReference type="InterPro" id="IPR029063">
    <property type="entry name" value="SAM-dependent_MTases_sf"/>
</dbReference>
<dbReference type="Proteomes" id="UP000287188">
    <property type="component" value="Unassembled WGS sequence"/>
</dbReference>
<dbReference type="GO" id="GO:0006304">
    <property type="term" value="P:DNA modification"/>
    <property type="evidence" value="ECO:0007669"/>
    <property type="project" value="InterPro"/>
</dbReference>
<dbReference type="AlphaFoldDB" id="A0A402AW65"/>
<feature type="domain" description="Type II methyltransferase M.TaqI-like" evidence="7">
    <location>
        <begin position="276"/>
        <end position="490"/>
    </location>
</feature>
<accession>A0A402AW65</accession>
<evidence type="ECO:0000256" key="5">
    <source>
        <dbReference type="ARBA" id="ARBA00047942"/>
    </source>
</evidence>
<dbReference type="PRINTS" id="PR00507">
    <property type="entry name" value="N12N6MTFRASE"/>
</dbReference>
<evidence type="ECO:0000259" key="7">
    <source>
        <dbReference type="Pfam" id="PF07669"/>
    </source>
</evidence>
<protein>
    <recommendedName>
        <fullName evidence="1">site-specific DNA-methyltransferase (adenine-specific)</fullName>
        <ecNumber evidence="1">2.1.1.72</ecNumber>
    </recommendedName>
</protein>
<comment type="caution">
    <text evidence="8">The sequence shown here is derived from an EMBL/GenBank/DDBJ whole genome shotgun (WGS) entry which is preliminary data.</text>
</comment>
<proteinExistence type="predicted"/>
<keyword evidence="6" id="KW-0472">Membrane</keyword>
<evidence type="ECO:0000256" key="4">
    <source>
        <dbReference type="ARBA" id="ARBA00022691"/>
    </source>
</evidence>
<comment type="catalytic activity">
    <reaction evidence="5">
        <text>a 2'-deoxyadenosine in DNA + S-adenosyl-L-methionine = an N(6)-methyl-2'-deoxyadenosine in DNA + S-adenosyl-L-homocysteine + H(+)</text>
        <dbReference type="Rhea" id="RHEA:15197"/>
        <dbReference type="Rhea" id="RHEA-COMP:12418"/>
        <dbReference type="Rhea" id="RHEA-COMP:12419"/>
        <dbReference type="ChEBI" id="CHEBI:15378"/>
        <dbReference type="ChEBI" id="CHEBI:57856"/>
        <dbReference type="ChEBI" id="CHEBI:59789"/>
        <dbReference type="ChEBI" id="CHEBI:90615"/>
        <dbReference type="ChEBI" id="CHEBI:90616"/>
        <dbReference type="EC" id="2.1.1.72"/>
    </reaction>
</comment>
<evidence type="ECO:0000256" key="3">
    <source>
        <dbReference type="ARBA" id="ARBA00022679"/>
    </source>
</evidence>
<reference evidence="9" key="1">
    <citation type="submission" date="2018-12" db="EMBL/GenBank/DDBJ databases">
        <title>Tengunoibacter tsumagoiensis gen. nov., sp. nov., Dictyobacter kobayashii sp. nov., D. alpinus sp. nov., and D. joshuensis sp. nov. and description of Dictyobacteraceae fam. nov. within the order Ktedonobacterales isolated from Tengu-no-mugimeshi.</title>
        <authorList>
            <person name="Wang C.M."/>
            <person name="Zheng Y."/>
            <person name="Sakai Y."/>
            <person name="Toyoda A."/>
            <person name="Minakuchi Y."/>
            <person name="Abe K."/>
            <person name="Yokota A."/>
            <person name="Yabe S."/>
        </authorList>
    </citation>
    <scope>NUCLEOTIDE SEQUENCE [LARGE SCALE GENOMIC DNA]</scope>
    <source>
        <strain evidence="9">Uno11</strain>
    </source>
</reference>
<dbReference type="GO" id="GO:0009007">
    <property type="term" value="F:site-specific DNA-methyltransferase (adenine-specific) activity"/>
    <property type="evidence" value="ECO:0007669"/>
    <property type="project" value="UniProtKB-EC"/>
</dbReference>
<dbReference type="EMBL" id="BIFS01000002">
    <property type="protein sequence ID" value="GCE23336.1"/>
    <property type="molecule type" value="Genomic_DNA"/>
</dbReference>
<dbReference type="InterPro" id="IPR050953">
    <property type="entry name" value="N4_N6_ade-DNA_methylase"/>
</dbReference>
<gene>
    <name evidence="8" type="ORF">KDK_71360</name>
</gene>
<evidence type="ECO:0000313" key="8">
    <source>
        <dbReference type="EMBL" id="GCE23336.1"/>
    </source>
</evidence>
<dbReference type="Pfam" id="PF07669">
    <property type="entry name" value="Eco57I"/>
    <property type="match status" value="1"/>
</dbReference>
<dbReference type="InterPro" id="IPR011639">
    <property type="entry name" value="MethylTrfase_TaqI-like_dom"/>
</dbReference>
<keyword evidence="9" id="KW-1185">Reference proteome</keyword>
<dbReference type="PROSITE" id="PS00092">
    <property type="entry name" value="N6_MTASE"/>
    <property type="match status" value="1"/>
</dbReference>
<keyword evidence="4" id="KW-0949">S-adenosyl-L-methionine</keyword>
<keyword evidence="6" id="KW-0812">Transmembrane</keyword>
<dbReference type="EC" id="2.1.1.72" evidence="1"/>
<feature type="transmembrane region" description="Helical" evidence="6">
    <location>
        <begin position="9"/>
        <end position="27"/>
    </location>
</feature>
<dbReference type="Gene3D" id="3.40.50.150">
    <property type="entry name" value="Vaccinia Virus protein VP39"/>
    <property type="match status" value="1"/>
</dbReference>
<evidence type="ECO:0000313" key="9">
    <source>
        <dbReference type="Proteomes" id="UP000287188"/>
    </source>
</evidence>
<dbReference type="GO" id="GO:0003676">
    <property type="term" value="F:nucleic acid binding"/>
    <property type="evidence" value="ECO:0007669"/>
    <property type="project" value="InterPro"/>
</dbReference>
<keyword evidence="3" id="KW-0808">Transferase</keyword>
<keyword evidence="2" id="KW-0489">Methyltransferase</keyword>
<evidence type="ECO:0000256" key="2">
    <source>
        <dbReference type="ARBA" id="ARBA00022603"/>
    </source>
</evidence>
<dbReference type="RefSeq" id="WP_161977903.1">
    <property type="nucleotide sequence ID" value="NZ_BIFS01000002.1"/>
</dbReference>
<dbReference type="PANTHER" id="PTHR33841:SF1">
    <property type="entry name" value="DNA METHYLTRANSFERASE A"/>
    <property type="match status" value="1"/>
</dbReference>
<dbReference type="PANTHER" id="PTHR33841">
    <property type="entry name" value="DNA METHYLTRANSFERASE YEEA-RELATED"/>
    <property type="match status" value="1"/>
</dbReference>
<organism evidence="8 9">
    <name type="scientific">Dictyobacter kobayashii</name>
    <dbReference type="NCBI Taxonomy" id="2014872"/>
    <lineage>
        <taxon>Bacteria</taxon>
        <taxon>Bacillati</taxon>
        <taxon>Chloroflexota</taxon>
        <taxon>Ktedonobacteria</taxon>
        <taxon>Ktedonobacterales</taxon>
        <taxon>Dictyobacteraceae</taxon>
        <taxon>Dictyobacter</taxon>
    </lineage>
</organism>
<evidence type="ECO:0000256" key="1">
    <source>
        <dbReference type="ARBA" id="ARBA00011900"/>
    </source>
</evidence>
<name>A0A402AW65_9CHLR</name>
<sequence>MSARQILDVLYQAMMTLIIRLIILLYMEARHLQPHTMLDNPQYDSLEILYQELHNCAPPGCYGAWTRIKNLCTLLYKSTCALTPAYSGQLFKPGDKQSSHALSRAMAIFDVYEKLTLSDHCLKHILTALKTHQVGSAQVYIDFESLETEAIGLLYQSLLDFQLCWDEQGLSLVQRERARKGSGTFYTPSELVRIMTQRTLEPLAYIRNREGIKIPRAPEEILALKICDPACGSGFFLLATLRYLTTAMCHAYLVHRCTPLVTAEQKENIRKLVAEHCLYGVDLCPLTVELARISLWIETGVQVPLTLLDQHIKAGNALVGTWSHLYKEYPLMAWSRESADDNHTNGVYHPARKWSADLLKMRTAVIKPQFKQLLAHPLEHTDSSISGHTTNEERKRLFDRWCAIWFWPYDQLQSIPTPATFSQVTPATEQLSARLAEEIGFFHWELAFPEVFGSQQWGFDAILTNPPWEMLKPCSREFFQHYEPNYINYGKQEALAVQRRLFEQDKTIEYGWLAYQAYFKNIANWIKHIASPTGDPTAVQPDTFVLSSGLLEEPLQTNKYSEPTQNQGAEDNTQPLFSYQGTADLNNYKLFLELAHFLLKRHGQLGVLVPAAIYTDQGTVALRRLFLEQCDWRLLFGFINRRHIFAIHRSFKFAVLVLEKGSRTEQLELAFNQEKLSALEDGQPLLSLPRQQIATFSPASQTIIELQSHQDLAILEKVYAHGVLLGEQTEQSWRLQYAREFDMTNDSHLFAPIEDWQSGGYLPDIFGHALNGLATYCSP</sequence>